<keyword evidence="7 8" id="KW-0472">Membrane</keyword>
<sequence length="562" mass="62167">MSQYAPATPARWTFTASRNSLTLAVAFWLMLTMNGSFWNTVWTGVGGWSNENKWFLISMPLFVLCWLFGLLSLLSWGRATKALLTLFLLISAAASYFMYSYGIVIDSTMLANTLQTDPAEATELLSWRMAGLLLLFAGLPMLLMSRVRLLQRGWKRELSGKLGGIAVALLCIGAIAATSYQSYASLVRNNREIRLMLVPSNVVAATHSYLKHQFATPLQLEVVGEDAYRLLPGGKPKVTVVVVGETARAANFSLNGYARETNPELAARGVINFEQASACGTSTAVSVPCMFQNVGKDGYKDSMAKSREGLLDVLQRAGVNVLWRDNNSGCKGVCDRVPYEDVSHFDVPALCATGECHDEVLLQGLQAYFDSLTHDAVIVLHMKGSHGPAYYKRYPAAFKKFTPVCESNQLDRCQQSDIVNAYDNTLLYTDHVLAQIIDLLKRNSQRLDTSMLYISDHGESLGESGLYLHGLPYAMAPSEQTHIPMLMWVSSGMEKRQGITESCLEAKGKQPVSQDNLFHSVLGLMDVHTNAYHPDLDLFRTCRPPSDGKYAKHLLLQEQAKD</sequence>
<reference evidence="11" key="1">
    <citation type="journal article" date="2015" name="Nature">
        <title>Complex archaea that bridge the gap between prokaryotes and eukaryotes.</title>
        <authorList>
            <person name="Spang A."/>
            <person name="Saw J.H."/>
            <person name="Jorgensen S.L."/>
            <person name="Zaremba-Niedzwiedzka K."/>
            <person name="Martijn J."/>
            <person name="Lind A.E."/>
            <person name="van Eijk R."/>
            <person name="Schleper C."/>
            <person name="Guy L."/>
            <person name="Ettema T.J."/>
        </authorList>
    </citation>
    <scope>NUCLEOTIDE SEQUENCE</scope>
</reference>
<evidence type="ECO:0000256" key="2">
    <source>
        <dbReference type="ARBA" id="ARBA00022475"/>
    </source>
</evidence>
<dbReference type="SUPFAM" id="SSF53649">
    <property type="entry name" value="Alkaline phosphatase-like"/>
    <property type="match status" value="1"/>
</dbReference>
<comment type="caution">
    <text evidence="11">The sequence shown here is derived from an EMBL/GenBank/DDBJ whole genome shotgun (WGS) entry which is preliminary data.</text>
</comment>
<keyword evidence="5 8" id="KW-0812">Transmembrane</keyword>
<dbReference type="InterPro" id="IPR058130">
    <property type="entry name" value="PEA_transf_C"/>
</dbReference>
<evidence type="ECO:0000256" key="6">
    <source>
        <dbReference type="ARBA" id="ARBA00022989"/>
    </source>
</evidence>
<dbReference type="InterPro" id="IPR000917">
    <property type="entry name" value="Sulfatase_N"/>
</dbReference>
<keyword evidence="2" id="KW-1003">Cell membrane</keyword>
<feature type="transmembrane region" description="Helical" evidence="8">
    <location>
        <begin position="83"/>
        <end position="105"/>
    </location>
</feature>
<dbReference type="CDD" id="cd16017">
    <property type="entry name" value="LptA"/>
    <property type="match status" value="1"/>
</dbReference>
<dbReference type="GO" id="GO:0005886">
    <property type="term" value="C:plasma membrane"/>
    <property type="evidence" value="ECO:0007669"/>
    <property type="project" value="UniProtKB-SubCell"/>
</dbReference>
<keyword evidence="4" id="KW-0808">Transferase</keyword>
<keyword evidence="6 8" id="KW-1133">Transmembrane helix</keyword>
<dbReference type="InterPro" id="IPR012549">
    <property type="entry name" value="EptA-like_N"/>
</dbReference>
<evidence type="ECO:0000256" key="3">
    <source>
        <dbReference type="ARBA" id="ARBA00022519"/>
    </source>
</evidence>
<evidence type="ECO:0000259" key="10">
    <source>
        <dbReference type="Pfam" id="PF08019"/>
    </source>
</evidence>
<feature type="transmembrane region" description="Helical" evidence="8">
    <location>
        <begin position="21"/>
        <end position="42"/>
    </location>
</feature>
<feature type="domain" description="Phosphoethanolamine transferase N-terminal" evidence="10">
    <location>
        <begin position="64"/>
        <end position="213"/>
    </location>
</feature>
<dbReference type="Gene3D" id="3.40.720.10">
    <property type="entry name" value="Alkaline Phosphatase, subunit A"/>
    <property type="match status" value="1"/>
</dbReference>
<evidence type="ECO:0000259" key="9">
    <source>
        <dbReference type="Pfam" id="PF00884"/>
    </source>
</evidence>
<gene>
    <name evidence="11" type="ORF">LCGC14_0609290</name>
</gene>
<dbReference type="NCBIfam" id="NF028537">
    <property type="entry name" value="P_eth_NH2_trans"/>
    <property type="match status" value="1"/>
</dbReference>
<dbReference type="Pfam" id="PF08019">
    <property type="entry name" value="EptA_B_N"/>
    <property type="match status" value="1"/>
</dbReference>
<dbReference type="Pfam" id="PF00884">
    <property type="entry name" value="Sulfatase"/>
    <property type="match status" value="1"/>
</dbReference>
<accession>A0A0F9R8E9</accession>
<feature type="transmembrane region" description="Helical" evidence="8">
    <location>
        <begin position="54"/>
        <end position="76"/>
    </location>
</feature>
<dbReference type="InterPro" id="IPR040423">
    <property type="entry name" value="PEA_transferase"/>
</dbReference>
<evidence type="ECO:0000256" key="4">
    <source>
        <dbReference type="ARBA" id="ARBA00022679"/>
    </source>
</evidence>
<evidence type="ECO:0000256" key="5">
    <source>
        <dbReference type="ARBA" id="ARBA00022692"/>
    </source>
</evidence>
<dbReference type="GO" id="GO:0016776">
    <property type="term" value="F:phosphotransferase activity, phosphate group as acceptor"/>
    <property type="evidence" value="ECO:0007669"/>
    <property type="project" value="TreeGrafter"/>
</dbReference>
<dbReference type="InterPro" id="IPR017850">
    <property type="entry name" value="Alkaline_phosphatase_core_sf"/>
</dbReference>
<evidence type="ECO:0000256" key="7">
    <source>
        <dbReference type="ARBA" id="ARBA00023136"/>
    </source>
</evidence>
<dbReference type="GO" id="GO:0009244">
    <property type="term" value="P:lipopolysaccharide core region biosynthetic process"/>
    <property type="evidence" value="ECO:0007669"/>
    <property type="project" value="TreeGrafter"/>
</dbReference>
<feature type="domain" description="Sulfatase N-terminal" evidence="9">
    <location>
        <begin position="239"/>
        <end position="527"/>
    </location>
</feature>
<comment type="subcellular location">
    <subcellularLocation>
        <location evidence="1">Cell inner membrane</location>
        <topology evidence="1">Multi-pass membrane protein</topology>
    </subcellularLocation>
</comment>
<dbReference type="PANTHER" id="PTHR30443">
    <property type="entry name" value="INNER MEMBRANE PROTEIN"/>
    <property type="match status" value="1"/>
</dbReference>
<dbReference type="PANTHER" id="PTHR30443:SF0">
    <property type="entry name" value="PHOSPHOETHANOLAMINE TRANSFERASE EPTA"/>
    <property type="match status" value="1"/>
</dbReference>
<evidence type="ECO:0000256" key="1">
    <source>
        <dbReference type="ARBA" id="ARBA00004429"/>
    </source>
</evidence>
<keyword evidence="3" id="KW-0997">Cell inner membrane</keyword>
<evidence type="ECO:0000256" key="8">
    <source>
        <dbReference type="SAM" id="Phobius"/>
    </source>
</evidence>
<name>A0A0F9R8E9_9ZZZZ</name>
<proteinExistence type="predicted"/>
<organism evidence="11">
    <name type="scientific">marine sediment metagenome</name>
    <dbReference type="NCBI Taxonomy" id="412755"/>
    <lineage>
        <taxon>unclassified sequences</taxon>
        <taxon>metagenomes</taxon>
        <taxon>ecological metagenomes</taxon>
    </lineage>
</organism>
<feature type="transmembrane region" description="Helical" evidence="8">
    <location>
        <begin position="164"/>
        <end position="183"/>
    </location>
</feature>
<dbReference type="EMBL" id="LAZR01001005">
    <property type="protein sequence ID" value="KKN52765.1"/>
    <property type="molecule type" value="Genomic_DNA"/>
</dbReference>
<evidence type="ECO:0000313" key="11">
    <source>
        <dbReference type="EMBL" id="KKN52765.1"/>
    </source>
</evidence>
<evidence type="ECO:0008006" key="12">
    <source>
        <dbReference type="Google" id="ProtNLM"/>
    </source>
</evidence>
<dbReference type="AlphaFoldDB" id="A0A0F9R8E9"/>
<feature type="transmembrane region" description="Helical" evidence="8">
    <location>
        <begin position="125"/>
        <end position="143"/>
    </location>
</feature>
<protein>
    <recommendedName>
        <fullName evidence="12">Sulfatase N-terminal domain-containing protein</fullName>
    </recommendedName>
</protein>